<dbReference type="GO" id="GO:0046873">
    <property type="term" value="F:metal ion transmembrane transporter activity"/>
    <property type="evidence" value="ECO:0007669"/>
    <property type="project" value="InterPro"/>
</dbReference>
<keyword evidence="3 5" id="KW-1133">Transmembrane helix</keyword>
<organism evidence="6 7">
    <name type="scientific">Virgibacillus oceani</name>
    <dbReference type="NCBI Taxonomy" id="1479511"/>
    <lineage>
        <taxon>Bacteria</taxon>
        <taxon>Bacillati</taxon>
        <taxon>Bacillota</taxon>
        <taxon>Bacilli</taxon>
        <taxon>Bacillales</taxon>
        <taxon>Bacillaceae</taxon>
        <taxon>Virgibacillus</taxon>
    </lineage>
</organism>
<feature type="transmembrane region" description="Helical" evidence="5">
    <location>
        <begin position="218"/>
        <end position="237"/>
    </location>
</feature>
<feature type="transmembrane region" description="Helical" evidence="5">
    <location>
        <begin position="6"/>
        <end position="26"/>
    </location>
</feature>
<feature type="transmembrane region" description="Helical" evidence="5">
    <location>
        <begin position="145"/>
        <end position="170"/>
    </location>
</feature>
<reference evidence="6" key="2">
    <citation type="submission" date="2020-09" db="EMBL/GenBank/DDBJ databases">
        <authorList>
            <person name="Sun Q."/>
            <person name="Zhou Y."/>
        </authorList>
    </citation>
    <scope>NUCLEOTIDE SEQUENCE</scope>
    <source>
        <strain evidence="6">CGMCC 1.12754</strain>
    </source>
</reference>
<gene>
    <name evidence="6" type="ORF">GCM10011398_17900</name>
</gene>
<evidence type="ECO:0000256" key="1">
    <source>
        <dbReference type="ARBA" id="ARBA00004141"/>
    </source>
</evidence>
<dbReference type="GO" id="GO:0016020">
    <property type="term" value="C:membrane"/>
    <property type="evidence" value="ECO:0007669"/>
    <property type="project" value="UniProtKB-SubCell"/>
</dbReference>
<evidence type="ECO:0000256" key="5">
    <source>
        <dbReference type="SAM" id="Phobius"/>
    </source>
</evidence>
<evidence type="ECO:0000313" key="6">
    <source>
        <dbReference type="EMBL" id="GGG73809.1"/>
    </source>
</evidence>
<name>A0A917HBB4_9BACI</name>
<dbReference type="RefSeq" id="WP_188455055.1">
    <property type="nucleotide sequence ID" value="NZ_BMFR01000006.1"/>
</dbReference>
<keyword evidence="4 5" id="KW-0472">Membrane</keyword>
<feature type="transmembrane region" description="Helical" evidence="5">
    <location>
        <begin position="62"/>
        <end position="83"/>
    </location>
</feature>
<evidence type="ECO:0008006" key="8">
    <source>
        <dbReference type="Google" id="ProtNLM"/>
    </source>
</evidence>
<keyword evidence="2 5" id="KW-0812">Transmembrane</keyword>
<evidence type="ECO:0000256" key="3">
    <source>
        <dbReference type="ARBA" id="ARBA00022989"/>
    </source>
</evidence>
<dbReference type="Proteomes" id="UP000622860">
    <property type="component" value="Unassembled WGS sequence"/>
</dbReference>
<keyword evidence="7" id="KW-1185">Reference proteome</keyword>
<proteinExistence type="predicted"/>
<evidence type="ECO:0000256" key="4">
    <source>
        <dbReference type="ARBA" id="ARBA00023136"/>
    </source>
</evidence>
<accession>A0A917HBB4</accession>
<dbReference type="EMBL" id="BMFR01000006">
    <property type="protein sequence ID" value="GGG73809.1"/>
    <property type="molecule type" value="Genomic_DNA"/>
</dbReference>
<feature type="transmembrane region" description="Helical" evidence="5">
    <location>
        <begin position="103"/>
        <end position="125"/>
    </location>
</feature>
<dbReference type="AlphaFoldDB" id="A0A917HBB4"/>
<protein>
    <recommendedName>
        <fullName evidence="8">ZIP family metal transporter</fullName>
    </recommendedName>
</protein>
<reference evidence="6" key="1">
    <citation type="journal article" date="2014" name="Int. J. Syst. Evol. Microbiol.">
        <title>Complete genome sequence of Corynebacterium casei LMG S-19264T (=DSM 44701T), isolated from a smear-ripened cheese.</title>
        <authorList>
            <consortium name="US DOE Joint Genome Institute (JGI-PGF)"/>
            <person name="Walter F."/>
            <person name="Albersmeier A."/>
            <person name="Kalinowski J."/>
            <person name="Ruckert C."/>
        </authorList>
    </citation>
    <scope>NUCLEOTIDE SEQUENCE</scope>
    <source>
        <strain evidence="6">CGMCC 1.12754</strain>
    </source>
</reference>
<evidence type="ECO:0000256" key="2">
    <source>
        <dbReference type="ARBA" id="ARBA00022692"/>
    </source>
</evidence>
<evidence type="ECO:0000313" key="7">
    <source>
        <dbReference type="Proteomes" id="UP000622860"/>
    </source>
</evidence>
<sequence length="239" mass="25528">MDEAWIVGTAASGIGIGAGGGLAWILKKIKHNFTFIYSLSTGLIMGLLFLEMLPESIEMGGWFILVCGLAAGIALFYFIHYCLDKITIITGSKQKDIFVRAGLLLTVSIALHNFPVGLALGSTMGTDIGGTLLATLILHNVPEGIIIFTPLFLAGFGFLTWVLFTVLMTVPIAMGAAFGQYVGIIVPWLLACIVNLAIAIIFMIAVKELFLLAVKHSSIAYSSAVGTLGFGIIFIYFTI</sequence>
<feature type="transmembrane region" description="Helical" evidence="5">
    <location>
        <begin position="33"/>
        <end position="50"/>
    </location>
</feature>
<feature type="transmembrane region" description="Helical" evidence="5">
    <location>
        <begin position="182"/>
        <end position="206"/>
    </location>
</feature>
<comment type="subcellular location">
    <subcellularLocation>
        <location evidence="1">Membrane</location>
        <topology evidence="1">Multi-pass membrane protein</topology>
    </subcellularLocation>
</comment>
<comment type="caution">
    <text evidence="6">The sequence shown here is derived from an EMBL/GenBank/DDBJ whole genome shotgun (WGS) entry which is preliminary data.</text>
</comment>
<dbReference type="InterPro" id="IPR003689">
    <property type="entry name" value="ZIP"/>
</dbReference>
<dbReference type="Pfam" id="PF02535">
    <property type="entry name" value="Zip"/>
    <property type="match status" value="1"/>
</dbReference>